<reference evidence="1 2" key="2">
    <citation type="journal article" date="2022" name="Mol. Ecol. Resour.">
        <title>The genomes of chicory, endive, great burdock and yacon provide insights into Asteraceae paleo-polyploidization history and plant inulin production.</title>
        <authorList>
            <person name="Fan W."/>
            <person name="Wang S."/>
            <person name="Wang H."/>
            <person name="Wang A."/>
            <person name="Jiang F."/>
            <person name="Liu H."/>
            <person name="Zhao H."/>
            <person name="Xu D."/>
            <person name="Zhang Y."/>
        </authorList>
    </citation>
    <scope>NUCLEOTIDE SEQUENCE [LARGE SCALE GENOMIC DNA]</scope>
    <source>
        <strain evidence="2">cv. Punajuju</strain>
        <tissue evidence="1">Leaves</tissue>
    </source>
</reference>
<evidence type="ECO:0000313" key="2">
    <source>
        <dbReference type="Proteomes" id="UP001055811"/>
    </source>
</evidence>
<reference evidence="2" key="1">
    <citation type="journal article" date="2022" name="Mol. Ecol. Resour.">
        <title>The genomes of chicory, endive, great burdock and yacon provide insights into Asteraceae palaeo-polyploidization history and plant inulin production.</title>
        <authorList>
            <person name="Fan W."/>
            <person name="Wang S."/>
            <person name="Wang H."/>
            <person name="Wang A."/>
            <person name="Jiang F."/>
            <person name="Liu H."/>
            <person name="Zhao H."/>
            <person name="Xu D."/>
            <person name="Zhang Y."/>
        </authorList>
    </citation>
    <scope>NUCLEOTIDE SEQUENCE [LARGE SCALE GENOMIC DNA]</scope>
    <source>
        <strain evidence="2">cv. Punajuju</strain>
    </source>
</reference>
<comment type="caution">
    <text evidence="1">The sequence shown here is derived from an EMBL/GenBank/DDBJ whole genome shotgun (WGS) entry which is preliminary data.</text>
</comment>
<accession>A0ACB9GFA4</accession>
<name>A0ACB9GFA4_CICIN</name>
<sequence>MRLLTRAISQLSTNSRATQLKSITNSLAYNFTFTNRFLSTKGNEGDNIDWGSESTWSSGLTKEHFDGEVVGHKVGGNDGGASGGIGGRGGGALGSSQLAPASYDDGDEMEKLRKMAAEASRKDNEYASKWKERMRETSLLMKQVIEPGARGSYLKDSEKAEMYRLHKENPEVYTVEKLAKDYRIMRQRVHAILWLKEDEEKMEKKLGHPLDDSVEQLLDNFPEFFDWHDREFHVATLPYKPDFKVMPEGWDGTIKDPDEVLYEISMKEDEILYQEFLEKFNFNKMKIEGKVKVHKYSRRRPSEGWEITVEKMGPRGKRGDGGGWKFKSLADGSTRPLNDYEKMFVKREKPRRRRKILHPK</sequence>
<proteinExistence type="predicted"/>
<evidence type="ECO:0000313" key="1">
    <source>
        <dbReference type="EMBL" id="KAI3782304.1"/>
    </source>
</evidence>
<dbReference type="EMBL" id="CM042010">
    <property type="protein sequence ID" value="KAI3782304.1"/>
    <property type="molecule type" value="Genomic_DNA"/>
</dbReference>
<organism evidence="1 2">
    <name type="scientific">Cichorium intybus</name>
    <name type="common">Chicory</name>
    <dbReference type="NCBI Taxonomy" id="13427"/>
    <lineage>
        <taxon>Eukaryota</taxon>
        <taxon>Viridiplantae</taxon>
        <taxon>Streptophyta</taxon>
        <taxon>Embryophyta</taxon>
        <taxon>Tracheophyta</taxon>
        <taxon>Spermatophyta</taxon>
        <taxon>Magnoliopsida</taxon>
        <taxon>eudicotyledons</taxon>
        <taxon>Gunneridae</taxon>
        <taxon>Pentapetalae</taxon>
        <taxon>asterids</taxon>
        <taxon>campanulids</taxon>
        <taxon>Asterales</taxon>
        <taxon>Asteraceae</taxon>
        <taxon>Cichorioideae</taxon>
        <taxon>Cichorieae</taxon>
        <taxon>Cichoriinae</taxon>
        <taxon>Cichorium</taxon>
    </lineage>
</organism>
<protein>
    <submittedName>
        <fullName evidence="1">Uncharacterized protein</fullName>
    </submittedName>
</protein>
<keyword evidence="2" id="KW-1185">Reference proteome</keyword>
<dbReference type="Proteomes" id="UP001055811">
    <property type="component" value="Linkage Group LG02"/>
</dbReference>
<gene>
    <name evidence="1" type="ORF">L2E82_12345</name>
</gene>